<dbReference type="RefSeq" id="WP_234331382.1">
    <property type="nucleotide sequence ID" value="NZ_CAKXYP010000001.1"/>
</dbReference>
<keyword evidence="3" id="KW-1185">Reference proteome</keyword>
<protein>
    <recommendedName>
        <fullName evidence="4">Trp operon leader peptide</fullName>
    </recommendedName>
</protein>
<evidence type="ECO:0000256" key="1">
    <source>
        <dbReference type="SAM" id="MobiDB-lite"/>
    </source>
</evidence>
<comment type="caution">
    <text evidence="2">The sequence shown here is derived from an EMBL/GenBank/DDBJ whole genome shotgun (WGS) entry which is preliminary data.</text>
</comment>
<evidence type="ECO:0008006" key="4">
    <source>
        <dbReference type="Google" id="ProtNLM"/>
    </source>
</evidence>
<name>A0ABM9GQ79_STRGL</name>
<evidence type="ECO:0000313" key="2">
    <source>
        <dbReference type="EMBL" id="CAH9413552.1"/>
    </source>
</evidence>
<gene>
    <name evidence="2" type="ORF">SGL43_00551</name>
</gene>
<accession>A0ABM9GQ79</accession>
<dbReference type="Proteomes" id="UP001154015">
    <property type="component" value="Unassembled WGS sequence"/>
</dbReference>
<feature type="region of interest" description="Disordered" evidence="1">
    <location>
        <begin position="1"/>
        <end position="48"/>
    </location>
</feature>
<organism evidence="2 3">
    <name type="scientific">Streptomyces globisporus</name>
    <dbReference type="NCBI Taxonomy" id="1908"/>
    <lineage>
        <taxon>Bacteria</taxon>
        <taxon>Bacillati</taxon>
        <taxon>Actinomycetota</taxon>
        <taxon>Actinomycetes</taxon>
        <taxon>Kitasatosporales</taxon>
        <taxon>Streptomycetaceae</taxon>
        <taxon>Streptomyces</taxon>
    </lineage>
</organism>
<dbReference type="EMBL" id="CAKXYP010000001">
    <property type="protein sequence ID" value="CAH9413552.1"/>
    <property type="molecule type" value="Genomic_DNA"/>
</dbReference>
<reference evidence="2" key="1">
    <citation type="submission" date="2022-03" db="EMBL/GenBank/DDBJ databases">
        <authorList>
            <person name="Leyn A S."/>
        </authorList>
    </citation>
    <scope>NUCLEOTIDE SEQUENCE</scope>
    <source>
        <strain evidence="2">Streptomyces globisporus 4-3</strain>
    </source>
</reference>
<sequence length="64" mass="6651">MTTAPGVASDKARTGAWIPRASASPGSVSSHIRHGPPQGSGSTAKVPALMSTGSWTPFPYDWWV</sequence>
<proteinExistence type="predicted"/>
<evidence type="ECO:0000313" key="3">
    <source>
        <dbReference type="Proteomes" id="UP001154015"/>
    </source>
</evidence>